<dbReference type="AlphaFoldDB" id="A0A2P2PWW0"/>
<dbReference type="EMBL" id="GGEC01078655">
    <property type="protein sequence ID" value="MBX59139.1"/>
    <property type="molecule type" value="Transcribed_RNA"/>
</dbReference>
<proteinExistence type="predicted"/>
<protein>
    <submittedName>
        <fullName evidence="1">Uncharacterized protein</fullName>
    </submittedName>
</protein>
<evidence type="ECO:0000313" key="1">
    <source>
        <dbReference type="EMBL" id="MBX59139.1"/>
    </source>
</evidence>
<accession>A0A2P2PWW0</accession>
<sequence length="49" mass="5623">MVLLAPISFTPSKVVKKKTICNPCLSHITGVRYCFDFQKLHLVWNNCID</sequence>
<name>A0A2P2PWW0_RHIMU</name>
<reference evidence="1" key="1">
    <citation type="submission" date="2018-02" db="EMBL/GenBank/DDBJ databases">
        <title>Rhizophora mucronata_Transcriptome.</title>
        <authorList>
            <person name="Meera S.P."/>
            <person name="Sreeshan A."/>
            <person name="Augustine A."/>
        </authorList>
    </citation>
    <scope>NUCLEOTIDE SEQUENCE</scope>
    <source>
        <tissue evidence="1">Leaf</tissue>
    </source>
</reference>
<organism evidence="1">
    <name type="scientific">Rhizophora mucronata</name>
    <name type="common">Asiatic mangrove</name>
    <dbReference type="NCBI Taxonomy" id="61149"/>
    <lineage>
        <taxon>Eukaryota</taxon>
        <taxon>Viridiplantae</taxon>
        <taxon>Streptophyta</taxon>
        <taxon>Embryophyta</taxon>
        <taxon>Tracheophyta</taxon>
        <taxon>Spermatophyta</taxon>
        <taxon>Magnoliopsida</taxon>
        <taxon>eudicotyledons</taxon>
        <taxon>Gunneridae</taxon>
        <taxon>Pentapetalae</taxon>
        <taxon>rosids</taxon>
        <taxon>fabids</taxon>
        <taxon>Malpighiales</taxon>
        <taxon>Rhizophoraceae</taxon>
        <taxon>Rhizophora</taxon>
    </lineage>
</organism>